<dbReference type="InterPro" id="IPR011068">
    <property type="entry name" value="NuclTrfase_I-like_C"/>
</dbReference>
<sequence length="2028" mass="239732">MAKQWTEKANECLKNVDTLAEEEEENGEKDECNKLMANFVLFFKKSASNDAAAKEIVPTLNVNSMLWFIRRKIINLLNFSKILFANDGSLVRIIEEFVREWKKTFGKNWRENAQKKREICTQYKFGIYFIKLMVYYAKSCEALAEYLRKEISLEIFRVDEGIFLNCDINGQIEHVYNNLLEQIGHINGQNFMELLDNYENFREFFNGFENEKMRKTKEAMNKLVKSEYVTKIEDKFPNIFRIDIILNSSLFERLQSLLTNKSFSTTYRMEFSRLTMAFLIDRSFNSDLLLIGGGKGAHSSDRITANWREAMAEAIAAAYTDLESEQNLCMLIKMNELAQLISKKGDEKGSEELPRDLRMDELCEDGMERAKTMDKFVGAELGEMYTAAIERAVAYRREHFIGILRIPGAKTRLKQLVGSEQRMTEFASKNALGELFREITLGRSDILWTHYQFVLLSEKGVSTGDSKLGADLCVFLFWLRTEFDQLKIGSIWPKIAQYFETKIYDQIFDQSESEMKKTEQILIRIFVETKHFVKNLEKKGGKKSKNYGNNFKKWKELIEGKEVKNDNIEEKEIEEHLRWMKERHKKEFWKLIRGRELANFEKMFKMREEMEEQMSQKLGNFFDANTLNEIMTKFGGEKQKEKQIKKKEIEEKNISGQNAIFGQNGDNFEEDEDNLSVVQCPQSNVPIEQLRAIDNDNQTAKNKGILRETIDAFLAYLRRDEANLGQKEKQRHVLEMKAYGMLWYEAVFLDNWWHLPLILKKQWEELMDGSESKWGRLLLLFEFGKYFVNNKILWENSERWQKRLISEKMVELEETKRTENWVKPKFDEEKAEEYFLAFLQLYGSKSDTYYMIFFAICDLIDVSLEVRRFFCDSSDSKAMQKVKIRVGQIIDEEYLIQLDEMYPEILQIDLLLPWTQTALYKRLLATKSGTDQHLLFECRFALPVLFHRLKWLIVKTPTLKGKVLALFREKLRKVQRIAFRGLRRELVGIRQTELMREELFKSVCILQRFYEFASAISALSNEEKEMPTEEEIRNWNTGRNCTTEEGLIRAYQDAHLSLIQTHGRQLTIFFRTNVLSLKEFVREKRGAKTRIRKLVNGQERFMDEFRMELRDRNLFSNWRLMDDYMDAFFDLDKATRVVGNLSVFISVWVRWMDHQFWTDNSLGQKPLEELQKNRLNWAEMRSFFEDLYDEFVDAANFDELEQKSDLLRELQRRIWEDFVAETDRKRHPLMREKRTEKQRDGKSANEQKQQKGSTALSLGRKLSKYRIKWANLLAQWQRLVRDAQQKARGVQMMEEEGEYELWIDGIHWDTLINLLSEDGGKFRESLKKGFVRDAMAKARLKDFLNWEMVEKLMQLLAREDEEEFKKELELIRQREGWRERETAESEEEVERKSREERALADQKMHELIREEENIKELKRKMEERQEATFVIEGMENCEENAKRKEKSDKLKSEREKLTKHLNRNKLLKTIATKESANESWHKLSETERNEVLGLMFRKKANLTSRFNELLEDWTAKVKQQRIDKNSYKQFEKYANDDESELSHFALKFIENSQQIYLNCHNMRRQEEECQEFLKENGQTEEFSENGALIEQVKSIVEEWRMALNEQKETFYGKDSSCDLARPLGERFCEDKSLYCHFCKNANVLSLLKIPFAKIPLLQLKFAGKDFDITFVAVPFIERLPDDALDGADVEAFLEVIGRRGKAYEAMHKSLTSYLDNIRIKEIINEKNTTKFQQLLSTLKLWAKTNHIYGNMFGFLNGISLAIIAAKTIFWYPKSSVAFLFEKALLILLIWEWPVPIILTDRNESTLTLKQISELNQLMPIITPNNSAQNATFFVNDSTFKIIKNEIKKTLFQMKLLKNSHQNGRNSWQKLFPVQRFVEKFAHFVVICCVVSAQIHIDLFCGFVERRIRPFLLRFDQKMGHLVEFTHLMPEKNLAKGNECPQQMMGPQFVRAPFCKVWLVGVKLKIGNEMGNWEMEKHLNGQFSSEFDAKIYTEYDNTVLRGWYQNIKLTSKVIPNRTELSEWKLNIAK</sequence>
<dbReference type="GO" id="GO:1990817">
    <property type="term" value="F:poly(A) RNA polymerase activity"/>
    <property type="evidence" value="ECO:0007669"/>
    <property type="project" value="UniProtKB-EC"/>
</dbReference>
<evidence type="ECO:0000259" key="12">
    <source>
        <dbReference type="Pfam" id="PF04928"/>
    </source>
</evidence>
<feature type="compositionally biased region" description="Basic and acidic residues" evidence="11">
    <location>
        <begin position="1226"/>
        <end position="1249"/>
    </location>
</feature>
<dbReference type="GO" id="GO:0005634">
    <property type="term" value="C:nucleus"/>
    <property type="evidence" value="ECO:0007669"/>
    <property type="project" value="UniProtKB-SubCell"/>
</dbReference>
<dbReference type="GO" id="GO:0005524">
    <property type="term" value="F:ATP binding"/>
    <property type="evidence" value="ECO:0007669"/>
    <property type="project" value="UniProtKB-KW"/>
</dbReference>
<comment type="subcellular location">
    <subcellularLocation>
        <location evidence="1">Nucleus</location>
    </subcellularLocation>
</comment>
<dbReference type="PANTHER" id="PTHR10682:SF10">
    <property type="entry name" value="POLYNUCLEOTIDE ADENYLYLTRANSFERASE"/>
    <property type="match status" value="1"/>
</dbReference>
<keyword evidence="4" id="KW-0507">mRNA processing</keyword>
<evidence type="ECO:0000256" key="5">
    <source>
        <dbReference type="ARBA" id="ARBA00022679"/>
    </source>
</evidence>
<protein>
    <recommendedName>
        <fullName evidence="3">polynucleotide adenylyltransferase</fullName>
        <ecNumber evidence="3">2.7.7.19</ecNumber>
    </recommendedName>
</protein>
<keyword evidence="8" id="KW-0539">Nucleus</keyword>
<dbReference type="Gene3D" id="1.10.1410.10">
    <property type="match status" value="1"/>
</dbReference>
<evidence type="ECO:0000256" key="10">
    <source>
        <dbReference type="SAM" id="Coils"/>
    </source>
</evidence>
<dbReference type="Gene3D" id="3.30.460.10">
    <property type="entry name" value="Beta Polymerase, domain 2"/>
    <property type="match status" value="1"/>
</dbReference>
<evidence type="ECO:0000256" key="2">
    <source>
        <dbReference type="ARBA" id="ARBA00010912"/>
    </source>
</evidence>
<evidence type="ECO:0000256" key="1">
    <source>
        <dbReference type="ARBA" id="ARBA00004123"/>
    </source>
</evidence>
<comment type="similarity">
    <text evidence="2">Belongs to the poly(A) polymerase family.</text>
</comment>
<evidence type="ECO:0000256" key="11">
    <source>
        <dbReference type="SAM" id="MobiDB-lite"/>
    </source>
</evidence>
<dbReference type="InterPro" id="IPR007012">
    <property type="entry name" value="PolA_pol_cen_dom"/>
</dbReference>
<dbReference type="EC" id="2.7.7.19" evidence="3"/>
<evidence type="ECO:0000256" key="4">
    <source>
        <dbReference type="ARBA" id="ARBA00022664"/>
    </source>
</evidence>
<evidence type="ECO:0000313" key="13">
    <source>
        <dbReference type="EMBL" id="KAL3074188.1"/>
    </source>
</evidence>
<dbReference type="Proteomes" id="UP001620645">
    <property type="component" value="Unassembled WGS sequence"/>
</dbReference>
<organism evidence="13 14">
    <name type="scientific">Heterodera schachtii</name>
    <name type="common">Sugarbeet cyst nematode worm</name>
    <name type="synonym">Tylenchus schachtii</name>
    <dbReference type="NCBI Taxonomy" id="97005"/>
    <lineage>
        <taxon>Eukaryota</taxon>
        <taxon>Metazoa</taxon>
        <taxon>Ecdysozoa</taxon>
        <taxon>Nematoda</taxon>
        <taxon>Chromadorea</taxon>
        <taxon>Rhabditida</taxon>
        <taxon>Tylenchina</taxon>
        <taxon>Tylenchomorpha</taxon>
        <taxon>Tylenchoidea</taxon>
        <taxon>Heteroderidae</taxon>
        <taxon>Heteroderinae</taxon>
        <taxon>Heterodera</taxon>
    </lineage>
</organism>
<dbReference type="InterPro" id="IPR043519">
    <property type="entry name" value="NT_sf"/>
</dbReference>
<feature type="region of interest" description="Disordered" evidence="11">
    <location>
        <begin position="1226"/>
        <end position="1255"/>
    </location>
</feature>
<keyword evidence="14" id="KW-1185">Reference proteome</keyword>
<evidence type="ECO:0000313" key="14">
    <source>
        <dbReference type="Proteomes" id="UP001620645"/>
    </source>
</evidence>
<gene>
    <name evidence="13" type="ORF">niasHS_015018</name>
</gene>
<evidence type="ECO:0000256" key="3">
    <source>
        <dbReference type="ARBA" id="ARBA00012388"/>
    </source>
</evidence>
<dbReference type="GO" id="GO:0006397">
    <property type="term" value="P:mRNA processing"/>
    <property type="evidence" value="ECO:0007669"/>
    <property type="project" value="UniProtKB-KW"/>
</dbReference>
<keyword evidence="10" id="KW-0175">Coiled coil</keyword>
<evidence type="ECO:0000256" key="7">
    <source>
        <dbReference type="ARBA" id="ARBA00022840"/>
    </source>
</evidence>
<feature type="coiled-coil region" evidence="10">
    <location>
        <begin position="1400"/>
        <end position="1427"/>
    </location>
</feature>
<comment type="catalytic activity">
    <reaction evidence="9">
        <text>RNA(n) + ATP = RNA(n)-3'-adenine ribonucleotide + diphosphate</text>
        <dbReference type="Rhea" id="RHEA:11332"/>
        <dbReference type="Rhea" id="RHEA-COMP:14527"/>
        <dbReference type="Rhea" id="RHEA-COMP:17347"/>
        <dbReference type="ChEBI" id="CHEBI:30616"/>
        <dbReference type="ChEBI" id="CHEBI:33019"/>
        <dbReference type="ChEBI" id="CHEBI:140395"/>
        <dbReference type="ChEBI" id="CHEBI:173115"/>
        <dbReference type="EC" id="2.7.7.19"/>
    </reaction>
</comment>
<dbReference type="SUPFAM" id="SSF81631">
    <property type="entry name" value="PAP/OAS1 substrate-binding domain"/>
    <property type="match status" value="1"/>
</dbReference>
<dbReference type="Pfam" id="PF04928">
    <property type="entry name" value="PAP_central"/>
    <property type="match status" value="1"/>
</dbReference>
<reference evidence="13 14" key="1">
    <citation type="submission" date="2024-10" db="EMBL/GenBank/DDBJ databases">
        <authorList>
            <person name="Kim D."/>
        </authorList>
    </citation>
    <scope>NUCLEOTIDE SEQUENCE [LARGE SCALE GENOMIC DNA]</scope>
    <source>
        <strain evidence="13">Taebaek</strain>
    </source>
</reference>
<dbReference type="PANTHER" id="PTHR10682">
    <property type="entry name" value="POLY A POLYMERASE"/>
    <property type="match status" value="1"/>
</dbReference>
<evidence type="ECO:0000256" key="8">
    <source>
        <dbReference type="ARBA" id="ARBA00023242"/>
    </source>
</evidence>
<accession>A0ABD2I4W4</accession>
<comment type="caution">
    <text evidence="13">The sequence shown here is derived from an EMBL/GenBank/DDBJ whole genome shotgun (WGS) entry which is preliminary data.</text>
</comment>
<name>A0ABD2I4W4_HETSC</name>
<evidence type="ECO:0000256" key="9">
    <source>
        <dbReference type="ARBA" id="ARBA00048830"/>
    </source>
</evidence>
<dbReference type="Gene3D" id="3.30.70.590">
    <property type="entry name" value="Poly(A) polymerase predicted RNA binding domain"/>
    <property type="match status" value="1"/>
</dbReference>
<keyword evidence="7" id="KW-0067">ATP-binding</keyword>
<feature type="domain" description="Poly(A) polymerase central" evidence="12">
    <location>
        <begin position="1731"/>
        <end position="1871"/>
    </location>
</feature>
<evidence type="ECO:0000256" key="6">
    <source>
        <dbReference type="ARBA" id="ARBA00022741"/>
    </source>
</evidence>
<keyword evidence="5" id="KW-0808">Transferase</keyword>
<proteinExistence type="inferred from homology"/>
<dbReference type="EMBL" id="JBICCN010000357">
    <property type="protein sequence ID" value="KAL3074188.1"/>
    <property type="molecule type" value="Genomic_DNA"/>
</dbReference>
<dbReference type="SUPFAM" id="SSF55003">
    <property type="entry name" value="PAP/Archaeal CCA-adding enzyme, C-terminal domain"/>
    <property type="match status" value="1"/>
</dbReference>
<keyword evidence="6" id="KW-0547">Nucleotide-binding</keyword>